<reference evidence="3" key="1">
    <citation type="submission" date="2020-05" db="EMBL/GenBank/DDBJ databases">
        <title>Mycena genomes resolve the evolution of fungal bioluminescence.</title>
        <authorList>
            <person name="Tsai I.J."/>
        </authorList>
    </citation>
    <scope>NUCLEOTIDE SEQUENCE</scope>
    <source>
        <strain evidence="3">110903Hualien_Pintung</strain>
    </source>
</reference>
<keyword evidence="4" id="KW-1185">Reference proteome</keyword>
<name>A0A8H6TKN9_MYCCL</name>
<evidence type="ECO:0000256" key="2">
    <source>
        <dbReference type="SAM" id="Phobius"/>
    </source>
</evidence>
<comment type="caution">
    <text evidence="3">The sequence shown here is derived from an EMBL/GenBank/DDBJ whole genome shotgun (WGS) entry which is preliminary data.</text>
</comment>
<feature type="transmembrane region" description="Helical" evidence="2">
    <location>
        <begin position="107"/>
        <end position="128"/>
    </location>
</feature>
<feature type="region of interest" description="Disordered" evidence="1">
    <location>
        <begin position="161"/>
        <end position="181"/>
    </location>
</feature>
<dbReference type="AlphaFoldDB" id="A0A8H6TKN9"/>
<feature type="transmembrane region" description="Helical" evidence="2">
    <location>
        <begin position="217"/>
        <end position="238"/>
    </location>
</feature>
<proteinExistence type="predicted"/>
<dbReference type="Proteomes" id="UP000613580">
    <property type="component" value="Unassembled WGS sequence"/>
</dbReference>
<feature type="compositionally biased region" description="Low complexity" evidence="1">
    <location>
        <begin position="168"/>
        <end position="181"/>
    </location>
</feature>
<keyword evidence="2" id="KW-0472">Membrane</keyword>
<evidence type="ECO:0000313" key="4">
    <source>
        <dbReference type="Proteomes" id="UP000613580"/>
    </source>
</evidence>
<dbReference type="EMBL" id="JACAZE010000004">
    <property type="protein sequence ID" value="KAF7318457.1"/>
    <property type="molecule type" value="Genomic_DNA"/>
</dbReference>
<dbReference type="OrthoDB" id="4772757at2759"/>
<accession>A0A8H6TKN9</accession>
<gene>
    <name evidence="3" type="ORF">HMN09_00354900</name>
</gene>
<feature type="transmembrane region" description="Helical" evidence="2">
    <location>
        <begin position="244"/>
        <end position="273"/>
    </location>
</feature>
<sequence>MSDEDPADRELQVIALLRAETTPAPTPAAADGDLAEKYEQLVDAVTDARLAEAAKALVSGATFLVASAGIAALISTVQIGFFVAIGFPGCTPLDNSACTPSGQRTVYAILFFSFLGLCVDAVGGFFCVMKAGKLLSASNLAEDVLARKATLERRILRRKPGATRRRQVSPLPVPSSSSASLLATPQPDLLTQTTHLLAKVHTTAAHLRTHDNFHKNGSLFVLVGMTFFVVALMTQAIAALPRDWAVAFVVGVCVIGAGLVWMEGIASGVWVPALKGMGVRGRKERVSEMDRLEP</sequence>
<organism evidence="3 4">
    <name type="scientific">Mycena chlorophos</name>
    <name type="common">Agaric fungus</name>
    <name type="synonym">Agaricus chlorophos</name>
    <dbReference type="NCBI Taxonomy" id="658473"/>
    <lineage>
        <taxon>Eukaryota</taxon>
        <taxon>Fungi</taxon>
        <taxon>Dikarya</taxon>
        <taxon>Basidiomycota</taxon>
        <taxon>Agaricomycotina</taxon>
        <taxon>Agaricomycetes</taxon>
        <taxon>Agaricomycetidae</taxon>
        <taxon>Agaricales</taxon>
        <taxon>Marasmiineae</taxon>
        <taxon>Mycenaceae</taxon>
        <taxon>Mycena</taxon>
    </lineage>
</organism>
<keyword evidence="2" id="KW-1133">Transmembrane helix</keyword>
<evidence type="ECO:0000256" key="1">
    <source>
        <dbReference type="SAM" id="MobiDB-lite"/>
    </source>
</evidence>
<keyword evidence="2" id="KW-0812">Transmembrane</keyword>
<evidence type="ECO:0000313" key="3">
    <source>
        <dbReference type="EMBL" id="KAF7318457.1"/>
    </source>
</evidence>
<protein>
    <submittedName>
        <fullName evidence="3">Zn(2)-C6 fungal-type domain-containing protein</fullName>
    </submittedName>
</protein>
<feature type="transmembrane region" description="Helical" evidence="2">
    <location>
        <begin position="63"/>
        <end position="87"/>
    </location>
</feature>